<dbReference type="CDD" id="cd06222">
    <property type="entry name" value="RNase_H_like"/>
    <property type="match status" value="1"/>
</dbReference>
<dbReference type="Proteomes" id="UP000188268">
    <property type="component" value="Unassembled WGS sequence"/>
</dbReference>
<dbReference type="Gene3D" id="3.30.420.10">
    <property type="entry name" value="Ribonuclease H-like superfamily/Ribonuclease H"/>
    <property type="match status" value="1"/>
</dbReference>
<dbReference type="InterPro" id="IPR002156">
    <property type="entry name" value="RNaseH_domain"/>
</dbReference>
<dbReference type="STRING" id="210143.A0A1R3HL41"/>
<dbReference type="GO" id="GO:0004523">
    <property type="term" value="F:RNA-DNA hybrid ribonuclease activity"/>
    <property type="evidence" value="ECO:0007669"/>
    <property type="project" value="InterPro"/>
</dbReference>
<dbReference type="InterPro" id="IPR025836">
    <property type="entry name" value="Zn_knuckle_CX2CX4HX4C"/>
</dbReference>
<reference evidence="5 6" key="1">
    <citation type="submission" date="2013-09" db="EMBL/GenBank/DDBJ databases">
        <title>Corchorus capsularis genome sequencing.</title>
        <authorList>
            <person name="Alam M."/>
            <person name="Haque M.S."/>
            <person name="Islam M.S."/>
            <person name="Emdad E.M."/>
            <person name="Islam M.M."/>
            <person name="Ahmed B."/>
            <person name="Halim A."/>
            <person name="Hossen Q.M.M."/>
            <person name="Hossain M.Z."/>
            <person name="Ahmed R."/>
            <person name="Khan M.M."/>
            <person name="Islam R."/>
            <person name="Rashid M.M."/>
            <person name="Khan S.A."/>
            <person name="Rahman M.S."/>
            <person name="Alam M."/>
        </authorList>
    </citation>
    <scope>NUCLEOTIDE SEQUENCE [LARGE SCALE GENOMIC DNA]</scope>
    <source>
        <strain evidence="6">cv. CVL-1</strain>
        <tissue evidence="5">Whole seedling</tissue>
    </source>
</reference>
<gene>
    <name evidence="5" type="ORF">CCACVL1_18524</name>
</gene>
<dbReference type="GO" id="GO:0003964">
    <property type="term" value="F:RNA-directed DNA polymerase activity"/>
    <property type="evidence" value="ECO:0007669"/>
    <property type="project" value="UniProtKB-KW"/>
</dbReference>
<dbReference type="InterPro" id="IPR036691">
    <property type="entry name" value="Endo/exonu/phosph_ase_sf"/>
</dbReference>
<proteinExistence type="predicted"/>
<dbReference type="PANTHER" id="PTHR46890:SF48">
    <property type="entry name" value="RNA-DIRECTED DNA POLYMERASE"/>
    <property type="match status" value="1"/>
</dbReference>
<dbReference type="InterPro" id="IPR044730">
    <property type="entry name" value="RNase_H-like_dom_plant"/>
</dbReference>
<dbReference type="InterPro" id="IPR052343">
    <property type="entry name" value="Retrotransposon-Effector_Assoc"/>
</dbReference>
<dbReference type="InterPro" id="IPR043502">
    <property type="entry name" value="DNA/RNA_pol_sf"/>
</dbReference>
<dbReference type="Pfam" id="PF13456">
    <property type="entry name" value="RVT_3"/>
    <property type="match status" value="1"/>
</dbReference>
<feature type="coiled-coil region" evidence="2">
    <location>
        <begin position="669"/>
        <end position="696"/>
    </location>
</feature>
<keyword evidence="5" id="KW-0548">Nucleotidyltransferase</keyword>
<evidence type="ECO:0000256" key="1">
    <source>
        <dbReference type="PROSITE-ProRule" id="PRU00047"/>
    </source>
</evidence>
<dbReference type="SUPFAM" id="SSF56672">
    <property type="entry name" value="DNA/RNA polymerases"/>
    <property type="match status" value="1"/>
</dbReference>
<keyword evidence="1" id="KW-0862">Zinc</keyword>
<keyword evidence="1" id="KW-0863">Zinc-finger</keyword>
<name>A0A1R3HL41_COCAP</name>
<dbReference type="EMBL" id="AWWV01011734">
    <property type="protein sequence ID" value="OMO70992.1"/>
    <property type="molecule type" value="Genomic_DNA"/>
</dbReference>
<dbReference type="GO" id="GO:0008270">
    <property type="term" value="F:zinc ion binding"/>
    <property type="evidence" value="ECO:0007669"/>
    <property type="project" value="UniProtKB-KW"/>
</dbReference>
<dbReference type="Pfam" id="PF14392">
    <property type="entry name" value="zf-CCHC_4"/>
    <property type="match status" value="1"/>
</dbReference>
<dbReference type="InterPro" id="IPR026960">
    <property type="entry name" value="RVT-Znf"/>
</dbReference>
<evidence type="ECO:0000259" key="3">
    <source>
        <dbReference type="PROSITE" id="PS50158"/>
    </source>
</evidence>
<dbReference type="InterPro" id="IPR001878">
    <property type="entry name" value="Znf_CCHC"/>
</dbReference>
<dbReference type="PANTHER" id="PTHR46890">
    <property type="entry name" value="NON-LTR RETROLELEMENT REVERSE TRANSCRIPTASE-LIKE PROTEIN-RELATED"/>
    <property type="match status" value="1"/>
</dbReference>
<dbReference type="CDD" id="cd01650">
    <property type="entry name" value="RT_nLTR_like"/>
    <property type="match status" value="1"/>
</dbReference>
<dbReference type="Pfam" id="PF00078">
    <property type="entry name" value="RVT_1"/>
    <property type="match status" value="1"/>
</dbReference>
<dbReference type="Pfam" id="PF13966">
    <property type="entry name" value="zf-RVT"/>
    <property type="match status" value="1"/>
</dbReference>
<keyword evidence="1" id="KW-0479">Metal-binding</keyword>
<dbReference type="InterPro" id="IPR036397">
    <property type="entry name" value="RNaseH_sf"/>
</dbReference>
<dbReference type="InterPro" id="IPR012337">
    <property type="entry name" value="RNaseH-like_sf"/>
</dbReference>
<dbReference type="PROSITE" id="PS50878">
    <property type="entry name" value="RT_POL"/>
    <property type="match status" value="1"/>
</dbReference>
<evidence type="ECO:0000313" key="5">
    <source>
        <dbReference type="EMBL" id="OMO70992.1"/>
    </source>
</evidence>
<accession>A0A1R3HL41</accession>
<evidence type="ECO:0000256" key="2">
    <source>
        <dbReference type="SAM" id="Coils"/>
    </source>
</evidence>
<evidence type="ECO:0000313" key="6">
    <source>
        <dbReference type="Proteomes" id="UP000188268"/>
    </source>
</evidence>
<dbReference type="PROSITE" id="PS50158">
    <property type="entry name" value="ZF_CCHC"/>
    <property type="match status" value="1"/>
</dbReference>
<keyword evidence="5" id="KW-0808">Transferase</keyword>
<dbReference type="Gramene" id="OMO70992">
    <property type="protein sequence ID" value="OMO70992"/>
    <property type="gene ID" value="CCACVL1_18524"/>
</dbReference>
<keyword evidence="2" id="KW-0175">Coiled coil</keyword>
<dbReference type="GO" id="GO:0003676">
    <property type="term" value="F:nucleic acid binding"/>
    <property type="evidence" value="ECO:0007669"/>
    <property type="project" value="InterPro"/>
</dbReference>
<keyword evidence="5" id="KW-0695">RNA-directed DNA polymerase</keyword>
<dbReference type="SUPFAM" id="SSF56219">
    <property type="entry name" value="DNase I-like"/>
    <property type="match status" value="1"/>
</dbReference>
<organism evidence="5 6">
    <name type="scientific">Corchorus capsularis</name>
    <name type="common">Jute</name>
    <dbReference type="NCBI Taxonomy" id="210143"/>
    <lineage>
        <taxon>Eukaryota</taxon>
        <taxon>Viridiplantae</taxon>
        <taxon>Streptophyta</taxon>
        <taxon>Embryophyta</taxon>
        <taxon>Tracheophyta</taxon>
        <taxon>Spermatophyta</taxon>
        <taxon>Magnoliopsida</taxon>
        <taxon>eudicotyledons</taxon>
        <taxon>Gunneridae</taxon>
        <taxon>Pentapetalae</taxon>
        <taxon>rosids</taxon>
        <taxon>malvids</taxon>
        <taxon>Malvales</taxon>
        <taxon>Malvaceae</taxon>
        <taxon>Grewioideae</taxon>
        <taxon>Apeibeae</taxon>
        <taxon>Corchorus</taxon>
    </lineage>
</organism>
<keyword evidence="6" id="KW-1185">Reference proteome</keyword>
<sequence>MEIDLECGSENGSGLSKFVVIGRIIADRVLNRKGVKAILRNIWPETVAPCIREIGDNKYSISFKKQDAMERAIADANAERIGNKIGRLIEIEDPSMVGFGKGYLRIRVALPILESLVDGFWVPKENGDRIWAVVKYERLMDFCFNCGRLGHVLKFCGAELLELPRFGPQMRALPPRRGFNRLDSGFGGSIGAWEDDEVNSARGSQKHWEGENSIGLSRSDGLTLGRVQGSMLKDDIQGTNWKDRLEERKARDRALSKGISHSLSLHSVAEKNIYVKDVTGDLRLVRDTENFMSKNSNVVLKILEPNETGVLESKEREEFCADNDQLNNVLEELGNFNAGDNREKGTYELEKYVVESPLVGEQIAGNNNDVLEDGQNWALVEYDGKGCQSLEVVNSELSADLRKLKIRKGREDGNFDEVSKKKQKVEVLKEINVVETACQEVLFSGKGAGSPLTRNVLKGMVKDHDPDVIFLMETKNGFKKMECLRKGCKMDNSLYIDPEGLSGGLALWWKGEVNVQVITGNKNVIDTKFVCSDTGDFNDIMVGSEKEGGRSKERRLMDNFVDFINDCGLNDIKAHGPLFTWMGIGEGEVIFNLEALGSDHAPILVDTDYKEEKAPRRFKFEATWLTYPDCMDVVRKGWGEQVDGTMAFKFMRKLQKCRSLLIQWCKDAVQNNKKVISNLKKEVASLKEQAQTEEDYKVMQEIVKRVKEAWHREENGDGSWSEKEDQVIRSFADYYDTLFRTDGRRDWGDILDCVPQLVTREMNEELVKEISNDEIRDAVFQLGAYKAPGPDGFSGIFYQRCWNVIKKDVCEVVRSFFRSGRMLRELNRTDIVLIPKIKGPTSVSHFRPINLCNFIYKVISKVMVNRMQPFLGELISEQQSAFVAQRMIHDNILIANEAFHHMRLKKRGRKYEVAMKLDMNKAYDRVEWDFLRSVLLKLGFDPLWVSWILECVSTVSYSLILNGKQAFNIFPSRGLRQGDPLSPYLFLFVVDVLSRSVQQKVLDGSISGIQLSRQSPMLTHLFFADDSLFFFDANLANCRNMISCVQDYCRASGQSINMENSRLIFSSNVPEDERQQVENCLGIKVAANPGTYLGIPTFWGKSKYDAMGFIKEKVLTKLKSWKQQTLSYGGREVMIKAVASAMPVYVMACYKLPKRLCDDINSAMAKREGCDKLKWIHAKDGNYTVKSGYQVMKQVEVMRNNQVPTSSYRINVDIWKYIWNLKIPSKLQVFMWRLCHNAVATMYNLWKRRLKDNPLCPICFSYEETVEHMIVQCDWTRGIWFAVLGIRVVKEHIIHFEDWLLDIHKQLQESGKDCKTADSLIAYVCWSIWLERCAVSFGLDNGNVLVDNLVKDTEVNADGKQSWQKPEFGWLKINCDGAFIKETHKAGIGVVVRDSGGRLLDGACESVKANSAEMVEAYALKKGVELAVQRKFDKVVFETYCRTVYTGVTDSKTTCNWQIGPIVQEIRFLMQQIPVKKFKWIRRTCNAAAHWATSEAVKGMCNLGWLRLPPSSLMFILDKDGLPAPPPLV</sequence>
<protein>
    <submittedName>
        <fullName evidence="5">Reverse transcriptase</fullName>
    </submittedName>
</protein>
<dbReference type="OrthoDB" id="1424587at2759"/>
<dbReference type="SUPFAM" id="SSF53098">
    <property type="entry name" value="Ribonuclease H-like"/>
    <property type="match status" value="1"/>
</dbReference>
<dbReference type="InterPro" id="IPR000477">
    <property type="entry name" value="RT_dom"/>
</dbReference>
<comment type="caution">
    <text evidence="5">The sequence shown here is derived from an EMBL/GenBank/DDBJ whole genome shotgun (WGS) entry which is preliminary data.</text>
</comment>
<evidence type="ECO:0000259" key="4">
    <source>
        <dbReference type="PROSITE" id="PS50878"/>
    </source>
</evidence>
<feature type="domain" description="Reverse transcriptase" evidence="4">
    <location>
        <begin position="815"/>
        <end position="1097"/>
    </location>
</feature>
<feature type="domain" description="CCHC-type" evidence="3">
    <location>
        <begin position="143"/>
        <end position="156"/>
    </location>
</feature>